<feature type="region of interest" description="Disordered" evidence="5">
    <location>
        <begin position="341"/>
        <end position="365"/>
    </location>
</feature>
<keyword evidence="7" id="KW-1185">Reference proteome</keyword>
<proteinExistence type="inferred from homology"/>
<dbReference type="InterPro" id="IPR036870">
    <property type="entry name" value="Ribosomal_bS18_sf"/>
</dbReference>
<dbReference type="OMA" id="FIWRHTH"/>
<dbReference type="KEGG" id="tot:TOT_010000618"/>
<evidence type="ECO:0000313" key="6">
    <source>
        <dbReference type="EMBL" id="BAM39157.1"/>
    </source>
</evidence>
<dbReference type="EMBL" id="AP011946">
    <property type="protein sequence ID" value="BAM39157.1"/>
    <property type="molecule type" value="Genomic_DNA"/>
</dbReference>
<dbReference type="InterPro" id="IPR001648">
    <property type="entry name" value="Ribosomal_bS18"/>
</dbReference>
<keyword evidence="3 4" id="KW-0687">Ribonucleoprotein</keyword>
<dbReference type="VEuPathDB" id="PiroplasmaDB:TOT_010000618"/>
<dbReference type="PRINTS" id="PR00974">
    <property type="entry name" value="RIBOSOMALS18"/>
</dbReference>
<organism evidence="6 7">
    <name type="scientific">Theileria orientalis strain Shintoku</name>
    <dbReference type="NCBI Taxonomy" id="869250"/>
    <lineage>
        <taxon>Eukaryota</taxon>
        <taxon>Sar</taxon>
        <taxon>Alveolata</taxon>
        <taxon>Apicomplexa</taxon>
        <taxon>Aconoidasida</taxon>
        <taxon>Piroplasmida</taxon>
        <taxon>Theileriidae</taxon>
        <taxon>Theileria</taxon>
    </lineage>
</organism>
<dbReference type="GO" id="GO:0070181">
    <property type="term" value="F:small ribosomal subunit rRNA binding"/>
    <property type="evidence" value="ECO:0007669"/>
    <property type="project" value="TreeGrafter"/>
</dbReference>
<accession>J4CCC6</accession>
<protein>
    <submittedName>
        <fullName evidence="6">Ribosomal protein S18</fullName>
    </submittedName>
</protein>
<reference evidence="6 7" key="1">
    <citation type="journal article" date="2012" name="MBio">
        <title>Comparative genome analysis of three eukaryotic parasites with differing abilities to transform leukocytes reveals key mediators of Theileria-induced leukocyte transformation.</title>
        <authorList>
            <person name="Hayashida K."/>
            <person name="Hara Y."/>
            <person name="Abe T."/>
            <person name="Yamasaki C."/>
            <person name="Toyoda A."/>
            <person name="Kosuge T."/>
            <person name="Suzuki Y."/>
            <person name="Sato Y."/>
            <person name="Kawashima S."/>
            <person name="Katayama T."/>
            <person name="Wakaguri H."/>
            <person name="Inoue N."/>
            <person name="Homma K."/>
            <person name="Tada-Umezaki M."/>
            <person name="Yagi Y."/>
            <person name="Fujii Y."/>
            <person name="Habara T."/>
            <person name="Kanehisa M."/>
            <person name="Watanabe H."/>
            <person name="Ito K."/>
            <person name="Gojobori T."/>
            <person name="Sugawara H."/>
            <person name="Imanishi T."/>
            <person name="Weir W."/>
            <person name="Gardner M."/>
            <person name="Pain A."/>
            <person name="Shiels B."/>
            <person name="Hattori M."/>
            <person name="Nene V."/>
            <person name="Sugimoto C."/>
        </authorList>
    </citation>
    <scope>NUCLEOTIDE SEQUENCE [LARGE SCALE GENOMIC DNA]</scope>
    <source>
        <strain evidence="6 7">Shintoku</strain>
    </source>
</reference>
<dbReference type="PANTHER" id="PTHR13479">
    <property type="entry name" value="30S RIBOSOMAL PROTEIN S18"/>
    <property type="match status" value="1"/>
</dbReference>
<dbReference type="SUPFAM" id="SSF46911">
    <property type="entry name" value="Ribosomal protein S18"/>
    <property type="match status" value="1"/>
</dbReference>
<dbReference type="AlphaFoldDB" id="J4CCC6"/>
<name>J4CCC6_THEOR</name>
<dbReference type="RefSeq" id="XP_009689458.1">
    <property type="nucleotide sequence ID" value="XM_009691163.1"/>
</dbReference>
<dbReference type="Pfam" id="PF01084">
    <property type="entry name" value="Ribosomal_S18"/>
    <property type="match status" value="1"/>
</dbReference>
<evidence type="ECO:0000256" key="1">
    <source>
        <dbReference type="ARBA" id="ARBA00005589"/>
    </source>
</evidence>
<dbReference type="NCBIfam" id="TIGR00165">
    <property type="entry name" value="S18"/>
    <property type="match status" value="1"/>
</dbReference>
<dbReference type="GO" id="GO:0005763">
    <property type="term" value="C:mitochondrial small ribosomal subunit"/>
    <property type="evidence" value="ECO:0007669"/>
    <property type="project" value="TreeGrafter"/>
</dbReference>
<dbReference type="PANTHER" id="PTHR13479:SF40">
    <property type="entry name" value="SMALL RIBOSOMAL SUBUNIT PROTEIN BS18M"/>
    <property type="match status" value="1"/>
</dbReference>
<dbReference type="OrthoDB" id="21463at2759"/>
<dbReference type="GeneID" id="20713514"/>
<evidence type="ECO:0000256" key="3">
    <source>
        <dbReference type="ARBA" id="ARBA00023274"/>
    </source>
</evidence>
<dbReference type="GO" id="GO:0006412">
    <property type="term" value="P:translation"/>
    <property type="evidence" value="ECO:0007669"/>
    <property type="project" value="InterPro"/>
</dbReference>
<gene>
    <name evidence="6" type="ORF">TOT_010000618</name>
</gene>
<evidence type="ECO:0000256" key="4">
    <source>
        <dbReference type="RuleBase" id="RU003910"/>
    </source>
</evidence>
<keyword evidence="2 4" id="KW-0689">Ribosomal protein</keyword>
<comment type="similarity">
    <text evidence="1 4">Belongs to the bacterial ribosomal protein bS18 family.</text>
</comment>
<dbReference type="Proteomes" id="UP000003786">
    <property type="component" value="Chromosome 1"/>
</dbReference>
<evidence type="ECO:0000256" key="5">
    <source>
        <dbReference type="SAM" id="MobiDB-lite"/>
    </source>
</evidence>
<dbReference type="eggNOG" id="ENOG502SMAP">
    <property type="taxonomic scope" value="Eukaryota"/>
</dbReference>
<evidence type="ECO:0000313" key="7">
    <source>
        <dbReference type="Proteomes" id="UP000003786"/>
    </source>
</evidence>
<dbReference type="Gene3D" id="4.10.640.10">
    <property type="entry name" value="Ribosomal protein S18"/>
    <property type="match status" value="1"/>
</dbReference>
<dbReference type="GO" id="GO:0003735">
    <property type="term" value="F:structural constituent of ribosome"/>
    <property type="evidence" value="ECO:0007669"/>
    <property type="project" value="InterPro"/>
</dbReference>
<sequence length="365" mass="43673">MSLRYKPNNILCYYRFFATKSKKLPKTAQNEKFKSFDQLFNYSNSQKSLQREKISKEGSFDALYQECMTEIYKMRAEADGYSDETRESPEIQELTKKENEIVNSVFKRVFSSNLSNLSDMSNKLNCNKSSEIDPYWDPFKNIQNLKLQIASEFNQLSKLVSSAELYKYKSMIKKSLRQFNESNNFDIIKDTQKDSEDDIDYKYKNERFWDPDIDKRLILQNHKRPFSFRDLHVLHNFVSEDGQILPRRLNLTTRKQQIQIFKSIKMARQMALFPYDWKPLYRDRIPLLNPLQYLFDELFYKYKKSKDLRSKAMINVMMNKYPEVNAHRDILTNTLRYLRHESQKMERTTGKDSEGKDRNIVESNG</sequence>
<evidence type="ECO:0000256" key="2">
    <source>
        <dbReference type="ARBA" id="ARBA00022980"/>
    </source>
</evidence>